<organism evidence="2 3">
    <name type="scientific">Geodia barretti</name>
    <name type="common">Barrett's horny sponge</name>
    <dbReference type="NCBI Taxonomy" id="519541"/>
    <lineage>
        <taxon>Eukaryota</taxon>
        <taxon>Metazoa</taxon>
        <taxon>Porifera</taxon>
        <taxon>Demospongiae</taxon>
        <taxon>Heteroscleromorpha</taxon>
        <taxon>Tetractinellida</taxon>
        <taxon>Astrophorina</taxon>
        <taxon>Geodiidae</taxon>
        <taxon>Geodia</taxon>
    </lineage>
</organism>
<evidence type="ECO:0000313" key="3">
    <source>
        <dbReference type="Proteomes" id="UP001174909"/>
    </source>
</evidence>
<dbReference type="AlphaFoldDB" id="A0AA35W4I6"/>
<evidence type="ECO:0000256" key="1">
    <source>
        <dbReference type="SAM" id="MobiDB-lite"/>
    </source>
</evidence>
<accession>A0AA35W4I6</accession>
<feature type="compositionally biased region" description="Basic and acidic residues" evidence="1">
    <location>
        <begin position="88"/>
        <end position="101"/>
    </location>
</feature>
<dbReference type="EMBL" id="CASHTH010000326">
    <property type="protein sequence ID" value="CAI7997771.1"/>
    <property type="molecule type" value="Genomic_DNA"/>
</dbReference>
<keyword evidence="3" id="KW-1185">Reference proteome</keyword>
<gene>
    <name evidence="2" type="ORF">GBAR_LOCUS2240</name>
</gene>
<name>A0AA35W4I6_GEOBA</name>
<reference evidence="2" key="1">
    <citation type="submission" date="2023-03" db="EMBL/GenBank/DDBJ databases">
        <authorList>
            <person name="Steffen K."/>
            <person name="Cardenas P."/>
        </authorList>
    </citation>
    <scope>NUCLEOTIDE SEQUENCE</scope>
</reference>
<protein>
    <submittedName>
        <fullName evidence="2">Stress-70 protein, mitochondrial</fullName>
    </submittedName>
</protein>
<evidence type="ECO:0000313" key="2">
    <source>
        <dbReference type="EMBL" id="CAI7997771.1"/>
    </source>
</evidence>
<dbReference type="Proteomes" id="UP001174909">
    <property type="component" value="Unassembled WGS sequence"/>
</dbReference>
<feature type="region of interest" description="Disordered" evidence="1">
    <location>
        <begin position="68"/>
        <end position="101"/>
    </location>
</feature>
<comment type="caution">
    <text evidence="2">The sequence shown here is derived from an EMBL/GenBank/DDBJ whole genome shotgun (WGS) entry which is preliminary data.</text>
</comment>
<sequence>MSSLHIYTIVLNLPTGHQVTNLRDEVARVRQVLTNKDEESAESIQKAGADLQKASLKLFEVAYKKMAEEREGGGGGEKGSGSSDTSDGEVRDATEEEKKKE</sequence>
<proteinExistence type="predicted"/>